<dbReference type="Pfam" id="PF00431">
    <property type="entry name" value="CUB"/>
    <property type="match status" value="1"/>
</dbReference>
<evidence type="ECO:0000259" key="5">
    <source>
        <dbReference type="PROSITE" id="PS01180"/>
    </source>
</evidence>
<evidence type="ECO:0000313" key="7">
    <source>
        <dbReference type="WBParaSite" id="SMRG1_10900.1"/>
    </source>
</evidence>
<keyword evidence="4" id="KW-0812">Transmembrane</keyword>
<organism evidence="6 7">
    <name type="scientific">Schistosoma margrebowiei</name>
    <dbReference type="NCBI Taxonomy" id="48269"/>
    <lineage>
        <taxon>Eukaryota</taxon>
        <taxon>Metazoa</taxon>
        <taxon>Spiralia</taxon>
        <taxon>Lophotrochozoa</taxon>
        <taxon>Platyhelminthes</taxon>
        <taxon>Trematoda</taxon>
        <taxon>Digenea</taxon>
        <taxon>Strigeidida</taxon>
        <taxon>Schistosomatoidea</taxon>
        <taxon>Schistosomatidae</taxon>
        <taxon>Schistosoma</taxon>
    </lineage>
</organism>
<reference evidence="7" key="1">
    <citation type="submission" date="2023-11" db="UniProtKB">
        <authorList>
            <consortium name="WormBaseParasite"/>
        </authorList>
    </citation>
    <scope>IDENTIFICATION</scope>
</reference>
<dbReference type="WBParaSite" id="SMRG1_10900.1">
    <property type="protein sequence ID" value="SMRG1_10900.1"/>
    <property type="gene ID" value="SMRG1_10900"/>
</dbReference>
<sequence>MNNGHSPWELHLIHFFTNYEIEFSVMNACKMCNTKCIYFLYIFNPDDYLSQHCHDIPGLTIKRLYFELTGAVIYSHPNYAQLYDNIDKNVHQSKSNLFKQNNKSNINNHKKSVKLSNKFVTVDETSFPQSYASHKHRKNHLNSTVTTTTTTMATKVLKQSTETVTNHNQLKNNLDHKYPVNFSCEIYVHSRVNSRIMIRFQSFYIPSQQHLLCDENYLYLFDSNTPQYRAMAEAGGERGLCQHHFPTQPIFTTKSFVTIVFRSTTFSSSSSMDMEPGFKLILTAITDDNRTNLPLLFPISSTANTLIIGCIILVSFVVIVFAYSCYQYCYRKKLRTIQIPNKSIIYWSSFKTMKGLNRISQDHVKSNLTNQEQKTDMNKECLTQNGLGKYVIGRSATDGTLSTLAESYLGSNKNEKSTSDINQSSLYLQNRPLIPQSISRNSLQSNDYNYHSNNNNNTKSVHFDVPNSNDNNNNNNNNISQNSNQYYKAPCVNSINPQCFGSYCETVPFINQQQQIQINWQTNSHQLVCYPIMNKSQMFTNCSQTLFHTSLYSNINNSQTQMLNADIVPYNNLWRSASFGNETELLQPINKEFQTNIPHSMTTTFLPLHQHPLHYHHQYSTTTAPPPPPPYPKDHRLINPCTASKQIKYHLGELGKSDEYVVRSPSKLLLKKTVGKEQNTKMITNFNKKTGTKRVDNRKLYRRKHKEHLGMINNHLTLDHYTKNDRNRHYILSVYSDGSVSESSGMYMVKHCGYRNRKHSKHFDSKAQIIDSDSPATTDVSITHTSKRSRKCINEHFMHTEHNQRVSHSHKHKTCHFHSKTRPAKHTNLLNNKIQSISGSLCSTVNNDTECDKRVRDCEKNFDAKIYTLSSFNERYTISHSESNPLNLSFLTRDNTTNNMNRSFSSSDIPYTRHGEYI</sequence>
<feature type="compositionally biased region" description="Low complexity" evidence="3">
    <location>
        <begin position="467"/>
        <end position="481"/>
    </location>
</feature>
<feature type="transmembrane region" description="Helical" evidence="4">
    <location>
        <begin position="306"/>
        <end position="326"/>
    </location>
</feature>
<comment type="caution">
    <text evidence="2">Lacks conserved residue(s) required for the propagation of feature annotation.</text>
</comment>
<dbReference type="InterPro" id="IPR000859">
    <property type="entry name" value="CUB_dom"/>
</dbReference>
<dbReference type="PROSITE" id="PS01180">
    <property type="entry name" value="CUB"/>
    <property type="match status" value="1"/>
</dbReference>
<keyword evidence="1" id="KW-1015">Disulfide bond</keyword>
<dbReference type="AlphaFoldDB" id="A0AA84Z4J9"/>
<protein>
    <recommendedName>
        <fullName evidence="5">CUB domain-containing protein</fullName>
    </recommendedName>
</protein>
<evidence type="ECO:0000256" key="4">
    <source>
        <dbReference type="SAM" id="Phobius"/>
    </source>
</evidence>
<dbReference type="Proteomes" id="UP000050790">
    <property type="component" value="Unassembled WGS sequence"/>
</dbReference>
<dbReference type="SUPFAM" id="SSF49854">
    <property type="entry name" value="Spermadhesin, CUB domain"/>
    <property type="match status" value="1"/>
</dbReference>
<keyword evidence="4" id="KW-0472">Membrane</keyword>
<accession>A0AA84Z4J9</accession>
<feature type="domain" description="CUB" evidence="5">
    <location>
        <begin position="153"/>
        <end position="285"/>
    </location>
</feature>
<dbReference type="InterPro" id="IPR035914">
    <property type="entry name" value="Sperma_CUB_dom_sf"/>
</dbReference>
<evidence type="ECO:0000256" key="1">
    <source>
        <dbReference type="ARBA" id="ARBA00023157"/>
    </source>
</evidence>
<evidence type="ECO:0000256" key="2">
    <source>
        <dbReference type="PROSITE-ProRule" id="PRU00059"/>
    </source>
</evidence>
<evidence type="ECO:0000313" key="6">
    <source>
        <dbReference type="Proteomes" id="UP000050790"/>
    </source>
</evidence>
<keyword evidence="4" id="KW-1133">Transmembrane helix</keyword>
<proteinExistence type="predicted"/>
<evidence type="ECO:0000256" key="3">
    <source>
        <dbReference type="SAM" id="MobiDB-lite"/>
    </source>
</evidence>
<name>A0AA84Z4J9_9TREM</name>
<feature type="region of interest" description="Disordered" evidence="3">
    <location>
        <begin position="443"/>
        <end position="481"/>
    </location>
</feature>
<feature type="compositionally biased region" description="Low complexity" evidence="3">
    <location>
        <begin position="445"/>
        <end position="457"/>
    </location>
</feature>